<accession>A0A8H3UAQ7</accession>
<keyword evidence="2" id="KW-1185">Reference proteome</keyword>
<dbReference type="Proteomes" id="UP000490939">
    <property type="component" value="Unassembled WGS sequence"/>
</dbReference>
<name>A0A8H3UAQ7_VENIN</name>
<gene>
    <name evidence="1" type="ORF">EG327_011647</name>
</gene>
<dbReference type="EMBL" id="WNWR01000943">
    <property type="protein sequence ID" value="KAE9967007.1"/>
    <property type="molecule type" value="Genomic_DNA"/>
</dbReference>
<reference evidence="1 2" key="1">
    <citation type="submission" date="2019-07" db="EMBL/GenBank/DDBJ databases">
        <title>Venturia inaequalis Genome Resource.</title>
        <authorList>
            <person name="Lichtner F.J."/>
        </authorList>
    </citation>
    <scope>NUCLEOTIDE SEQUENCE [LARGE SCALE GENOMIC DNA]</scope>
    <source>
        <strain evidence="1 2">DMI_063113</strain>
    </source>
</reference>
<sequence length="172" mass="17917">MGTVAAPINIAGENAPPVAGPPKVILPHWLEGSTPRAIHCLMCASLGVDCRDKAPAGLNKAGHKGRASLACAHCHRTKAQCNVMPEIVGLAYAAWTRSAGIDAAVVHVDLVTGIKAWRGLKSLDGRGLVPLPVTSTLILLYERVLANFALAGQPTPAAWVQGARRHNPGAGY</sequence>
<organism evidence="1 2">
    <name type="scientific">Venturia inaequalis</name>
    <name type="common">Apple scab fungus</name>
    <dbReference type="NCBI Taxonomy" id="5025"/>
    <lineage>
        <taxon>Eukaryota</taxon>
        <taxon>Fungi</taxon>
        <taxon>Dikarya</taxon>
        <taxon>Ascomycota</taxon>
        <taxon>Pezizomycotina</taxon>
        <taxon>Dothideomycetes</taxon>
        <taxon>Pleosporomycetidae</taxon>
        <taxon>Venturiales</taxon>
        <taxon>Venturiaceae</taxon>
        <taxon>Venturia</taxon>
    </lineage>
</organism>
<dbReference type="AlphaFoldDB" id="A0A8H3UAQ7"/>
<proteinExistence type="predicted"/>
<protein>
    <submittedName>
        <fullName evidence="1">Uncharacterized protein</fullName>
    </submittedName>
</protein>
<comment type="caution">
    <text evidence="1">The sequence shown here is derived from an EMBL/GenBank/DDBJ whole genome shotgun (WGS) entry which is preliminary data.</text>
</comment>
<evidence type="ECO:0000313" key="2">
    <source>
        <dbReference type="Proteomes" id="UP000490939"/>
    </source>
</evidence>
<evidence type="ECO:0000313" key="1">
    <source>
        <dbReference type="EMBL" id="KAE9967007.1"/>
    </source>
</evidence>